<dbReference type="InterPro" id="IPR011205">
    <property type="entry name" value="UCP015417_vWA"/>
</dbReference>
<dbReference type="Proteomes" id="UP000447873">
    <property type="component" value="Unassembled WGS sequence"/>
</dbReference>
<dbReference type="InterPro" id="IPR056690">
    <property type="entry name" value="DUF7788"/>
</dbReference>
<feature type="domain" description="DUF2828" evidence="1">
    <location>
        <begin position="54"/>
        <end position="479"/>
    </location>
</feature>
<dbReference type="OrthoDB" id="1149618at2759"/>
<gene>
    <name evidence="3" type="ORF">EG328_001170</name>
</gene>
<dbReference type="PANTHER" id="PTHR31373:SF27">
    <property type="entry name" value="TROVE DOMAIN-CONTAINING PROTEIN"/>
    <property type="match status" value="1"/>
</dbReference>
<protein>
    <recommendedName>
        <fullName evidence="5">DUF2828 domain-containing protein</fullName>
    </recommendedName>
</protein>
<evidence type="ECO:0000313" key="4">
    <source>
        <dbReference type="Proteomes" id="UP000447873"/>
    </source>
</evidence>
<evidence type="ECO:0000313" key="3">
    <source>
        <dbReference type="EMBL" id="KAE9978962.1"/>
    </source>
</evidence>
<evidence type="ECO:0000259" key="2">
    <source>
        <dbReference type="Pfam" id="PF25043"/>
    </source>
</evidence>
<dbReference type="Pfam" id="PF11443">
    <property type="entry name" value="DUF2828"/>
    <property type="match status" value="1"/>
</dbReference>
<evidence type="ECO:0000259" key="1">
    <source>
        <dbReference type="Pfam" id="PF11443"/>
    </source>
</evidence>
<dbReference type="Pfam" id="PF25043">
    <property type="entry name" value="DUF7788"/>
    <property type="match status" value="1"/>
</dbReference>
<dbReference type="AlphaFoldDB" id="A0A8H3UX73"/>
<dbReference type="Gene3D" id="3.40.50.410">
    <property type="entry name" value="von Willebrand factor, type A domain"/>
    <property type="match status" value="1"/>
</dbReference>
<reference evidence="3 4" key="1">
    <citation type="submission" date="2018-12" db="EMBL/GenBank/DDBJ databases">
        <title>Venturia inaequalis Genome Resource.</title>
        <authorList>
            <person name="Lichtner F.J."/>
        </authorList>
    </citation>
    <scope>NUCLEOTIDE SEQUENCE [LARGE SCALE GENOMIC DNA]</scope>
    <source>
        <strain evidence="3 4">120213</strain>
    </source>
</reference>
<evidence type="ECO:0008006" key="5">
    <source>
        <dbReference type="Google" id="ProtNLM"/>
    </source>
</evidence>
<dbReference type="PIRSF" id="PIRSF015417">
    <property type="entry name" value="T31B5_30_vWA"/>
    <property type="match status" value="1"/>
</dbReference>
<dbReference type="EMBL" id="WNWS01000126">
    <property type="protein sequence ID" value="KAE9978962.1"/>
    <property type="molecule type" value="Genomic_DNA"/>
</dbReference>
<dbReference type="SUPFAM" id="SSF53300">
    <property type="entry name" value="vWA-like"/>
    <property type="match status" value="1"/>
</dbReference>
<comment type="caution">
    <text evidence="3">The sequence shown here is derived from an EMBL/GenBank/DDBJ whole genome shotgun (WGS) entry which is preliminary data.</text>
</comment>
<sequence>MAETKEASAPRRAFPFEPMLFASDQEFAKYIGTLKPSVEPTKIVIEKNDNTTQTDNGDDALVSTKNPLVDLFYELKEDFVADQMEQTLAQAWNRDSLATLKILWNSRSIHLGKGTRPGAYRALGWLYQHHPQTFIANLIWLVRPVINLKPAKKDDAEENKKGGSAVKSDDEFDVIGTAEGLPTNPAAVGASTTLYDVDNGGAHGYWKDLPNLLALAVNDQLKINGDVGKVFNVSVKSENPRLRNWSKDKAKEDRKAKKLERFNRAKELFENDANYRALHLTIARLFAIQLKTDIEILRSGKNLTKISLAAKWTPSPDEFHDKHTKISGTIAEILHAHDALCPAVDKADRAQYLILAKMALRKSELSPLRKQLEVVERDISGNTFANIKYDHVPSLAMERYQKTFIKKDEAHFNEYLDEVMSGSAKISGAILLPSQMVQKVKNGFRGTKALSTVQQAAEQRVSEGQWQSIVKRVKDSGSLSGCIAVCDVSGSMSSPTFSDGTTPMDAAVGLSLLLAEVVDGPFGGHIITFHEQPSILEVGGPNDKRSFLDKIVFMANAPWGGSTDLVAVFEKLILPTAKMHKIKPEDMIKQVIVFTDMQFNAAFGRYGYDLEADSDSTEWSSSFERIKQLYAEAGYEMPTLVFWDLAGRREFASKPVGAEEPGTALVSGYSQGQLKMFLDGGEFEELEVEETVEDAEGDEGEDLIDVRVTKKQKIDPFAIVMRAISHPAYAMLKVVD</sequence>
<dbReference type="InterPro" id="IPR036465">
    <property type="entry name" value="vWFA_dom_sf"/>
</dbReference>
<name>A0A8H3UX73_VENIN</name>
<dbReference type="InterPro" id="IPR058580">
    <property type="entry name" value="DUF2828"/>
</dbReference>
<feature type="domain" description="DUF7788" evidence="2">
    <location>
        <begin position="482"/>
        <end position="724"/>
    </location>
</feature>
<proteinExistence type="predicted"/>
<dbReference type="PANTHER" id="PTHR31373">
    <property type="entry name" value="OS06G0652100 PROTEIN"/>
    <property type="match status" value="1"/>
</dbReference>
<accession>A0A8H3UX73</accession>
<organism evidence="3 4">
    <name type="scientific">Venturia inaequalis</name>
    <name type="common">Apple scab fungus</name>
    <dbReference type="NCBI Taxonomy" id="5025"/>
    <lineage>
        <taxon>Eukaryota</taxon>
        <taxon>Fungi</taxon>
        <taxon>Dikarya</taxon>
        <taxon>Ascomycota</taxon>
        <taxon>Pezizomycotina</taxon>
        <taxon>Dothideomycetes</taxon>
        <taxon>Pleosporomycetidae</taxon>
        <taxon>Venturiales</taxon>
        <taxon>Venturiaceae</taxon>
        <taxon>Venturia</taxon>
    </lineage>
</organism>